<dbReference type="SMART" id="SM00015">
    <property type="entry name" value="IQ"/>
    <property type="match status" value="5"/>
</dbReference>
<protein>
    <submittedName>
        <fullName evidence="2">Uncharacterized protein</fullName>
    </submittedName>
</protein>
<reference evidence="2 3" key="1">
    <citation type="journal article" date="2014" name="Genome Biol. Evol.">
        <title>The secreted proteins of Achlya hypogyna and Thraustotheca clavata identify the ancestral oomycete secretome and reveal gene acquisitions by horizontal gene transfer.</title>
        <authorList>
            <person name="Misner I."/>
            <person name="Blouin N."/>
            <person name="Leonard G."/>
            <person name="Richards T.A."/>
            <person name="Lane C.E."/>
        </authorList>
    </citation>
    <scope>NUCLEOTIDE SEQUENCE [LARGE SCALE GENOMIC DNA]</scope>
    <source>
        <strain evidence="2 3">ATCC 48635</strain>
    </source>
</reference>
<evidence type="ECO:0000256" key="1">
    <source>
        <dbReference type="SAM" id="MobiDB-lite"/>
    </source>
</evidence>
<name>A0A1V9YVX3_ACHHY</name>
<dbReference type="STRING" id="1202772.A0A1V9YVX3"/>
<dbReference type="PROSITE" id="PS50096">
    <property type="entry name" value="IQ"/>
    <property type="match status" value="4"/>
</dbReference>
<evidence type="ECO:0000313" key="3">
    <source>
        <dbReference type="Proteomes" id="UP000243579"/>
    </source>
</evidence>
<gene>
    <name evidence="2" type="ORF">ACHHYP_05986</name>
</gene>
<accession>A0A1V9YVX3</accession>
<comment type="caution">
    <text evidence="2">The sequence shown here is derived from an EMBL/GenBank/DDBJ whole genome shotgun (WGS) entry which is preliminary data.</text>
</comment>
<feature type="region of interest" description="Disordered" evidence="1">
    <location>
        <begin position="100"/>
        <end position="193"/>
    </location>
</feature>
<sequence length="891" mass="98545">MATERRALGIATLAFGCAPPTTTAATTSYVERIRKSKVHRGKPTLLAPPPAPPKPPSPKRKRPPAPEPAEESPEDIEIPGPGSNLVRRVTLVDTITQRKRVAGHLRATPPTPTLSNQSPEVPVPSDDLSTSASTETMGDGPPPTSVLSLSTPSTDPRGYSRTNRAIWSSGMSKSLRTTPPRSTLLRDGSVRSGDVTPTQLVAEMDVLKCILVREATFEHFGRLAAVVDGLALELRVLLLPSQVNRRASRTEGGRDGSVVSLEAPPSRAKTSKLKAELAAKRDVVVRKLRHAIGELVALLPRLQNATVDAVLAVDTWARACETPPPATLQFKDAFGPRHEHFMYQGSNYLMKLLTDVQPFFHGLAVRIVLGPDVRPHPLLVPNGAAGDDSYAVFLTQSSPDEETSAYTLEASVAESMCQLILPHVANLVPSTPSIDVNDPRVAAALARLFDEPRRVDADDRAAAARRRAFDASYDPFAALRQHDSVDDVFNGVLDATKEATETLKRALRTRQQDPARLPPRALLAPPAMHVNVTALEAKAKERRMTSASFVAAAPRQRGHVLVRRPPDAVRTHPLLEPALKIQAQYRRHKFRVGLLAQLVRFSAAVHAAARDIQRVYRGHVAKGVVATIKNELLAHTFLAFRSARKIQRQFRISQAMSYERAKAQYLEAARRKRLQDAVVAEGMERKMTEVYRAMGRRRRLERLALAEQATAEHIRMLRIKTHAAITIQACYRGFERRRALDEIRAARLRTLENRAAVSIQCLARCLLAKMRLKALRCTRDTALVHLSATKIQAAFRGHLHRHQARGPRYRKRASYRRSPVRRRSSAMTATYTSLPPVAKATPSPAPRRTRRSLLAVPAELLSPRDYLPPLRRASVKREELKLKEPTLGDNF</sequence>
<feature type="compositionally biased region" description="Polar residues" evidence="1">
    <location>
        <begin position="127"/>
        <end position="136"/>
    </location>
</feature>
<dbReference type="EMBL" id="JNBR01000714">
    <property type="protein sequence ID" value="OQR89875.1"/>
    <property type="molecule type" value="Genomic_DNA"/>
</dbReference>
<dbReference type="InterPro" id="IPR000048">
    <property type="entry name" value="IQ_motif_EF-hand-BS"/>
</dbReference>
<dbReference type="Gene3D" id="1.20.5.190">
    <property type="match status" value="1"/>
</dbReference>
<evidence type="ECO:0000313" key="2">
    <source>
        <dbReference type="EMBL" id="OQR89875.1"/>
    </source>
</evidence>
<feature type="compositionally biased region" description="Low complexity" evidence="1">
    <location>
        <begin position="145"/>
        <end position="154"/>
    </location>
</feature>
<proteinExistence type="predicted"/>
<feature type="region of interest" description="Disordered" evidence="1">
    <location>
        <begin position="246"/>
        <end position="265"/>
    </location>
</feature>
<feature type="compositionally biased region" description="Basic residues" evidence="1">
    <location>
        <begin position="799"/>
        <end position="824"/>
    </location>
</feature>
<feature type="compositionally biased region" description="Polar residues" evidence="1">
    <location>
        <begin position="160"/>
        <end position="181"/>
    </location>
</feature>
<dbReference type="PROSITE" id="PS51257">
    <property type="entry name" value="PROKAR_LIPOPROTEIN"/>
    <property type="match status" value="1"/>
</dbReference>
<dbReference type="CDD" id="cd23767">
    <property type="entry name" value="IQCD"/>
    <property type="match status" value="1"/>
</dbReference>
<feature type="region of interest" description="Disordered" evidence="1">
    <location>
        <begin position="799"/>
        <end position="851"/>
    </location>
</feature>
<feature type="compositionally biased region" description="Pro residues" evidence="1">
    <location>
        <begin position="46"/>
        <end position="56"/>
    </location>
</feature>
<feature type="compositionally biased region" description="Acidic residues" evidence="1">
    <location>
        <begin position="68"/>
        <end position="77"/>
    </location>
</feature>
<dbReference type="Pfam" id="PF00612">
    <property type="entry name" value="IQ"/>
    <property type="match status" value="2"/>
</dbReference>
<feature type="region of interest" description="Disordered" evidence="1">
    <location>
        <begin position="35"/>
        <end position="85"/>
    </location>
</feature>
<dbReference type="AlphaFoldDB" id="A0A1V9YVX3"/>
<organism evidence="2 3">
    <name type="scientific">Achlya hypogyna</name>
    <name type="common">Oomycete</name>
    <name type="synonym">Protoachlya hypogyna</name>
    <dbReference type="NCBI Taxonomy" id="1202772"/>
    <lineage>
        <taxon>Eukaryota</taxon>
        <taxon>Sar</taxon>
        <taxon>Stramenopiles</taxon>
        <taxon>Oomycota</taxon>
        <taxon>Saprolegniomycetes</taxon>
        <taxon>Saprolegniales</taxon>
        <taxon>Achlyaceae</taxon>
        <taxon>Achlya</taxon>
    </lineage>
</organism>
<keyword evidence="3" id="KW-1185">Reference proteome</keyword>
<dbReference type="OrthoDB" id="73584at2759"/>
<dbReference type="Proteomes" id="UP000243579">
    <property type="component" value="Unassembled WGS sequence"/>
</dbReference>